<dbReference type="InterPro" id="IPR013937">
    <property type="entry name" value="Sorting_nexin_C"/>
</dbReference>
<sequence length="406" mass="47161">MLSLDNYLQRFVTSAHTNRYLFPILEEFLVNDVYLNKKKQIQKRMDSLVSPLKNASKVMADAPGNLLASLKTSAEQVKQKMTPSGMTSSASSGSRDDNQEEKWLLCFRNILDEIFDLGARGKWFRRQFMQLFTAALETTFFAGKMNVKIREFIEDYTEDSAVAGYIEKVKIALFPQDQPAKTKPRRSSSDIVITGFLARIRLLTAFPESLRHMLGNETCRGGIARFWQLIQHQELNKRIIWNLMEVILDSIISIDEEKITESKNDEEKMKTLTLKLEVMIMFLENGLHLPKKYTKIELEKKINDYIEFLPNDWDPGFAYSDFDLMGKILEEGVHASKRFFIWRFAQMTNPKSNPGHKLFCMNFKRARINESMQHLIDEDPRCELSTAAKLILERVYSLYPIQKTSF</sequence>
<proteinExistence type="predicted"/>
<keyword evidence="3" id="KW-1185">Reference proteome</keyword>
<dbReference type="Proteomes" id="UP001158576">
    <property type="component" value="Chromosome 1"/>
</dbReference>
<dbReference type="PANTHER" id="PTHR22775">
    <property type="entry name" value="SORTING NEXIN"/>
    <property type="match status" value="1"/>
</dbReference>
<name>A0ABN7SQ74_OIKDI</name>
<protein>
    <submittedName>
        <fullName evidence="2">Oidioi.mRNA.OKI2018_I69.chr1.g2153.t1.cds</fullName>
    </submittedName>
</protein>
<evidence type="ECO:0000259" key="1">
    <source>
        <dbReference type="Pfam" id="PF08628"/>
    </source>
</evidence>
<dbReference type="EMBL" id="OU015566">
    <property type="protein sequence ID" value="CAG5105469.1"/>
    <property type="molecule type" value="Genomic_DNA"/>
</dbReference>
<dbReference type="PANTHER" id="PTHR22775:SF3">
    <property type="entry name" value="SORTING NEXIN-13"/>
    <property type="match status" value="1"/>
</dbReference>
<feature type="domain" description="Sorting nexin C-terminal" evidence="1">
    <location>
        <begin position="123"/>
        <end position="233"/>
    </location>
</feature>
<accession>A0ABN7SQ74</accession>
<evidence type="ECO:0000313" key="2">
    <source>
        <dbReference type="EMBL" id="CAG5105469.1"/>
    </source>
</evidence>
<organism evidence="2 3">
    <name type="scientific">Oikopleura dioica</name>
    <name type="common">Tunicate</name>
    <dbReference type="NCBI Taxonomy" id="34765"/>
    <lineage>
        <taxon>Eukaryota</taxon>
        <taxon>Metazoa</taxon>
        <taxon>Chordata</taxon>
        <taxon>Tunicata</taxon>
        <taxon>Appendicularia</taxon>
        <taxon>Copelata</taxon>
        <taxon>Oikopleuridae</taxon>
        <taxon>Oikopleura</taxon>
    </lineage>
</organism>
<dbReference type="Pfam" id="PF08628">
    <property type="entry name" value="Nexin_C"/>
    <property type="match status" value="1"/>
</dbReference>
<evidence type="ECO:0000313" key="3">
    <source>
        <dbReference type="Proteomes" id="UP001158576"/>
    </source>
</evidence>
<reference evidence="2 3" key="1">
    <citation type="submission" date="2021-04" db="EMBL/GenBank/DDBJ databases">
        <authorList>
            <person name="Bliznina A."/>
        </authorList>
    </citation>
    <scope>NUCLEOTIDE SEQUENCE [LARGE SCALE GENOMIC DNA]</scope>
</reference>
<gene>
    <name evidence="2" type="ORF">OKIOD_LOCUS10918</name>
</gene>